<sequence length="83" mass="9177">MMGHCGAGGWAHWVWMAETFLLWALVIAAVVLAVRHLLSLRGGSGSPGPGAPREEGLLAERYARGEIDDTEYQQRMTLLRQTR</sequence>
<dbReference type="AlphaFoldDB" id="A0AAX1JKC2"/>
<keyword evidence="1" id="KW-0812">Transmembrane</keyword>
<organism evidence="2 3">
    <name type="scientific">Mycobacterium kubicae</name>
    <dbReference type="NCBI Taxonomy" id="120959"/>
    <lineage>
        <taxon>Bacteria</taxon>
        <taxon>Bacillati</taxon>
        <taxon>Actinomycetota</taxon>
        <taxon>Actinomycetes</taxon>
        <taxon>Mycobacteriales</taxon>
        <taxon>Mycobacteriaceae</taxon>
        <taxon>Mycobacterium</taxon>
        <taxon>Mycobacterium simiae complex</taxon>
    </lineage>
</organism>
<dbReference type="Proteomes" id="UP000663583">
    <property type="component" value="Chromosome"/>
</dbReference>
<name>A0AAX1JKC2_9MYCO</name>
<evidence type="ECO:0000313" key="3">
    <source>
        <dbReference type="Proteomes" id="UP000663583"/>
    </source>
</evidence>
<reference evidence="2" key="1">
    <citation type="submission" date="2020-11" db="EMBL/GenBank/DDBJ databases">
        <title>Intraspecies plasmid and genomic variation of Mycobacterium kubicae revealed by the complete genome sequences of two clinical isolates.</title>
        <authorList>
            <person name="Hendrix J.R."/>
            <person name="Epperson L.E."/>
            <person name="Honda J.R."/>
            <person name="Strong M."/>
        </authorList>
    </citation>
    <scope>NUCLEOTIDE SEQUENCE</scope>
    <source>
        <strain evidence="2">JCM 13573</strain>
    </source>
</reference>
<evidence type="ECO:0000256" key="1">
    <source>
        <dbReference type="SAM" id="Phobius"/>
    </source>
</evidence>
<feature type="transmembrane region" description="Helical" evidence="1">
    <location>
        <begin position="20"/>
        <end position="38"/>
    </location>
</feature>
<keyword evidence="1" id="KW-0472">Membrane</keyword>
<accession>A0AAX1JKC2</accession>
<dbReference type="KEGG" id="mku:I2456_17735"/>
<protein>
    <submittedName>
        <fullName evidence="2">SHOCT domain-containing protein</fullName>
    </submittedName>
</protein>
<keyword evidence="1" id="KW-1133">Transmembrane helix</keyword>
<dbReference type="EMBL" id="CP065047">
    <property type="protein sequence ID" value="QPI40812.1"/>
    <property type="molecule type" value="Genomic_DNA"/>
</dbReference>
<gene>
    <name evidence="2" type="ORF">I2456_17735</name>
</gene>
<evidence type="ECO:0000313" key="2">
    <source>
        <dbReference type="EMBL" id="QPI40812.1"/>
    </source>
</evidence>
<proteinExistence type="predicted"/>